<dbReference type="EMBL" id="JACCCV010000003">
    <property type="protein sequence ID" value="NYF54067.1"/>
    <property type="molecule type" value="Genomic_DNA"/>
</dbReference>
<reference evidence="1 2" key="1">
    <citation type="submission" date="2020-07" db="EMBL/GenBank/DDBJ databases">
        <title>Genomic Encyclopedia of Type Strains, Phase IV (KMG-V): Genome sequencing to study the core and pangenomes of soil and plant-associated prokaryotes.</title>
        <authorList>
            <person name="Whitman W."/>
        </authorList>
    </citation>
    <scope>NUCLEOTIDE SEQUENCE [LARGE SCALE GENOMIC DNA]</scope>
    <source>
        <strain evidence="1 2">M8UP30</strain>
    </source>
</reference>
<sequence length="42" mass="4926">MTMELMERAAVQEGDHINRLAPTGEPFSSDYKWRRAVQDFLQ</sequence>
<dbReference type="Proteomes" id="UP000534186">
    <property type="component" value="Unassembled WGS sequence"/>
</dbReference>
<protein>
    <submittedName>
        <fullName evidence="1">Uncharacterized protein</fullName>
    </submittedName>
</protein>
<evidence type="ECO:0000313" key="1">
    <source>
        <dbReference type="EMBL" id="NYF54067.1"/>
    </source>
</evidence>
<evidence type="ECO:0000313" key="2">
    <source>
        <dbReference type="Proteomes" id="UP000534186"/>
    </source>
</evidence>
<accession>A0A7Y9NRJ0</accession>
<name>A0A7Y9NRJ0_9BACT</name>
<organism evidence="1 2">
    <name type="scientific">Tunturiibacter lichenicola</name>
    <dbReference type="NCBI Taxonomy" id="2051959"/>
    <lineage>
        <taxon>Bacteria</taxon>
        <taxon>Pseudomonadati</taxon>
        <taxon>Acidobacteriota</taxon>
        <taxon>Terriglobia</taxon>
        <taxon>Terriglobales</taxon>
        <taxon>Acidobacteriaceae</taxon>
        <taxon>Tunturiibacter</taxon>
    </lineage>
</organism>
<proteinExistence type="predicted"/>
<gene>
    <name evidence="1" type="ORF">HDF12_004489</name>
</gene>
<dbReference type="AlphaFoldDB" id="A0A7Y9NRJ0"/>
<comment type="caution">
    <text evidence="1">The sequence shown here is derived from an EMBL/GenBank/DDBJ whole genome shotgun (WGS) entry which is preliminary data.</text>
</comment>